<dbReference type="PANTHER" id="PTHR30272">
    <property type="entry name" value="3-HYDROXYACYL-[ACYL-CARRIER-PROTEIN] DEHYDRATASE"/>
    <property type="match status" value="1"/>
</dbReference>
<reference evidence="11" key="1">
    <citation type="submission" date="2016-11" db="EMBL/GenBank/DDBJ databases">
        <authorList>
            <person name="Varghese N."/>
            <person name="Submissions S."/>
        </authorList>
    </citation>
    <scope>NUCLEOTIDE SEQUENCE [LARGE SCALE GENOMIC DNA]</scope>
    <source>
        <strain evidence="11">DSM 29326</strain>
    </source>
</reference>
<evidence type="ECO:0000256" key="6">
    <source>
        <dbReference type="ARBA" id="ARBA00023098"/>
    </source>
</evidence>
<comment type="similarity">
    <text evidence="2 9">Belongs to the thioester dehydratase family. FabZ subfamily.</text>
</comment>
<dbReference type="Proteomes" id="UP000183987">
    <property type="component" value="Unassembled WGS sequence"/>
</dbReference>
<keyword evidence="7 9" id="KW-0456">Lyase</keyword>
<dbReference type="FunFam" id="3.10.129.10:FF:000001">
    <property type="entry name" value="3-hydroxyacyl-[acyl-carrier-protein] dehydratase FabZ"/>
    <property type="match status" value="1"/>
</dbReference>
<dbReference type="InterPro" id="IPR010084">
    <property type="entry name" value="FabZ"/>
</dbReference>
<dbReference type="HAMAP" id="MF_00406">
    <property type="entry name" value="FabZ"/>
    <property type="match status" value="1"/>
</dbReference>
<keyword evidence="3 9" id="KW-0963">Cytoplasm</keyword>
<dbReference type="EMBL" id="FQUE01000001">
    <property type="protein sequence ID" value="SHE46239.1"/>
    <property type="molecule type" value="Genomic_DNA"/>
</dbReference>
<comment type="catalytic activity">
    <reaction evidence="9">
        <text>a (3R)-hydroxyacyl-[ACP] = a (2E)-enoyl-[ACP] + H2O</text>
        <dbReference type="Rhea" id="RHEA:13097"/>
        <dbReference type="Rhea" id="RHEA-COMP:9925"/>
        <dbReference type="Rhea" id="RHEA-COMP:9945"/>
        <dbReference type="ChEBI" id="CHEBI:15377"/>
        <dbReference type="ChEBI" id="CHEBI:78784"/>
        <dbReference type="ChEBI" id="CHEBI:78827"/>
        <dbReference type="EC" id="4.2.1.59"/>
    </reaction>
</comment>
<keyword evidence="6 9" id="KW-0443">Lipid metabolism</keyword>
<evidence type="ECO:0000256" key="3">
    <source>
        <dbReference type="ARBA" id="ARBA00022490"/>
    </source>
</evidence>
<comment type="function">
    <text evidence="8 9">Involved in unsaturated fatty acids biosynthesis. Catalyzes the dehydration of short chain beta-hydroxyacyl-ACPs and long chain saturated and unsaturated beta-hydroxyacyl-ACPs.</text>
</comment>
<evidence type="ECO:0000256" key="4">
    <source>
        <dbReference type="ARBA" id="ARBA00022516"/>
    </source>
</evidence>
<dbReference type="GO" id="GO:0019171">
    <property type="term" value="F:(3R)-hydroxyacyl-[acyl-carrier-protein] dehydratase activity"/>
    <property type="evidence" value="ECO:0007669"/>
    <property type="project" value="UniProtKB-EC"/>
</dbReference>
<protein>
    <recommendedName>
        <fullName evidence="9">3-hydroxyacyl-[acyl-carrier-protein] dehydratase FabZ</fullName>
        <ecNumber evidence="9">4.2.1.59</ecNumber>
    </recommendedName>
    <alternativeName>
        <fullName evidence="9">(3R)-hydroxymyristoyl-[acyl-carrier-protein] dehydratase</fullName>
        <shortName evidence="9">(3R)-hydroxymyristoyl-ACP dehydrase</shortName>
    </alternativeName>
    <alternativeName>
        <fullName evidence="9">Beta-hydroxyacyl-ACP dehydratase</fullName>
    </alternativeName>
</protein>
<proteinExistence type="inferred from homology"/>
<keyword evidence="5 9" id="KW-0441">Lipid A biosynthesis</keyword>
<dbReference type="GO" id="GO:0005737">
    <property type="term" value="C:cytoplasm"/>
    <property type="evidence" value="ECO:0007669"/>
    <property type="project" value="UniProtKB-SubCell"/>
</dbReference>
<dbReference type="NCBIfam" id="TIGR01750">
    <property type="entry name" value="fabZ"/>
    <property type="match status" value="1"/>
</dbReference>
<dbReference type="CDD" id="cd01288">
    <property type="entry name" value="FabZ"/>
    <property type="match status" value="1"/>
</dbReference>
<comment type="subcellular location">
    <subcellularLocation>
        <location evidence="1 9">Cytoplasm</location>
    </subcellularLocation>
</comment>
<dbReference type="NCBIfam" id="NF000582">
    <property type="entry name" value="PRK00006.1"/>
    <property type="match status" value="1"/>
</dbReference>
<dbReference type="Gene3D" id="3.10.129.10">
    <property type="entry name" value="Hotdog Thioesterase"/>
    <property type="match status" value="1"/>
</dbReference>
<evidence type="ECO:0000313" key="11">
    <source>
        <dbReference type="Proteomes" id="UP000183987"/>
    </source>
</evidence>
<name>A0A1M4TNZ7_LOKAT</name>
<keyword evidence="4 9" id="KW-0444">Lipid biosynthesis</keyword>
<dbReference type="STRING" id="366533.SAMN05444339_101434"/>
<gene>
    <name evidence="9" type="primary">fabZ</name>
    <name evidence="10" type="ORF">SAMN05444339_101434</name>
</gene>
<evidence type="ECO:0000256" key="1">
    <source>
        <dbReference type="ARBA" id="ARBA00004496"/>
    </source>
</evidence>
<dbReference type="AlphaFoldDB" id="A0A1M4TNZ7"/>
<evidence type="ECO:0000256" key="7">
    <source>
        <dbReference type="ARBA" id="ARBA00023239"/>
    </source>
</evidence>
<dbReference type="RefSeq" id="WP_072855536.1">
    <property type="nucleotide sequence ID" value="NZ_FQUE01000001.1"/>
</dbReference>
<dbReference type="SUPFAM" id="SSF54637">
    <property type="entry name" value="Thioesterase/thiol ester dehydrase-isomerase"/>
    <property type="match status" value="1"/>
</dbReference>
<dbReference type="OrthoDB" id="9772788at2"/>
<dbReference type="GO" id="GO:0006633">
    <property type="term" value="P:fatty acid biosynthetic process"/>
    <property type="evidence" value="ECO:0007669"/>
    <property type="project" value="UniProtKB-UniRule"/>
</dbReference>
<evidence type="ECO:0000256" key="2">
    <source>
        <dbReference type="ARBA" id="ARBA00009174"/>
    </source>
</evidence>
<evidence type="ECO:0000256" key="9">
    <source>
        <dbReference type="HAMAP-Rule" id="MF_00406"/>
    </source>
</evidence>
<evidence type="ECO:0000256" key="8">
    <source>
        <dbReference type="ARBA" id="ARBA00025049"/>
    </source>
</evidence>
<evidence type="ECO:0000313" key="10">
    <source>
        <dbReference type="EMBL" id="SHE46239.1"/>
    </source>
</evidence>
<keyword evidence="11" id="KW-1185">Reference proteome</keyword>
<sequence>MTDAPTQPITTCDIQLIQKILPHRYPFLLVDRVQDIDGTASATGIKNVTMNEPHFQGHFPGAPIMPGVTIIEAMAQTAGVMVGASMGLINGDLLIYFMSIDGCKFRRKVIPGDRMVMKITTVRGKPGAKVWKFHGRAEVDGELACECEFAAMLDMRS</sequence>
<dbReference type="InterPro" id="IPR013114">
    <property type="entry name" value="FabA_FabZ"/>
</dbReference>
<evidence type="ECO:0000256" key="5">
    <source>
        <dbReference type="ARBA" id="ARBA00022556"/>
    </source>
</evidence>
<feature type="active site" evidence="9">
    <location>
        <position position="58"/>
    </location>
</feature>
<dbReference type="PANTHER" id="PTHR30272:SF1">
    <property type="entry name" value="3-HYDROXYACYL-[ACYL-CARRIER-PROTEIN] DEHYDRATASE"/>
    <property type="match status" value="1"/>
</dbReference>
<dbReference type="GO" id="GO:0009245">
    <property type="term" value="P:lipid A biosynthetic process"/>
    <property type="evidence" value="ECO:0007669"/>
    <property type="project" value="UniProtKB-UniRule"/>
</dbReference>
<dbReference type="GO" id="GO:0016020">
    <property type="term" value="C:membrane"/>
    <property type="evidence" value="ECO:0007669"/>
    <property type="project" value="GOC"/>
</dbReference>
<organism evidence="10 11">
    <name type="scientific">Loktanella atrilutea</name>
    <dbReference type="NCBI Taxonomy" id="366533"/>
    <lineage>
        <taxon>Bacteria</taxon>
        <taxon>Pseudomonadati</taxon>
        <taxon>Pseudomonadota</taxon>
        <taxon>Alphaproteobacteria</taxon>
        <taxon>Rhodobacterales</taxon>
        <taxon>Roseobacteraceae</taxon>
        <taxon>Loktanella</taxon>
    </lineage>
</organism>
<accession>A0A1M4TNZ7</accession>
<dbReference type="Pfam" id="PF07977">
    <property type="entry name" value="FabA"/>
    <property type="match status" value="1"/>
</dbReference>
<dbReference type="EC" id="4.2.1.59" evidence="9"/>
<dbReference type="InterPro" id="IPR029069">
    <property type="entry name" value="HotDog_dom_sf"/>
</dbReference>